<organism evidence="1 2">
    <name type="scientific">Rubus argutus</name>
    <name type="common">Southern blackberry</name>
    <dbReference type="NCBI Taxonomy" id="59490"/>
    <lineage>
        <taxon>Eukaryota</taxon>
        <taxon>Viridiplantae</taxon>
        <taxon>Streptophyta</taxon>
        <taxon>Embryophyta</taxon>
        <taxon>Tracheophyta</taxon>
        <taxon>Spermatophyta</taxon>
        <taxon>Magnoliopsida</taxon>
        <taxon>eudicotyledons</taxon>
        <taxon>Gunneridae</taxon>
        <taxon>Pentapetalae</taxon>
        <taxon>rosids</taxon>
        <taxon>fabids</taxon>
        <taxon>Rosales</taxon>
        <taxon>Rosaceae</taxon>
        <taxon>Rosoideae</taxon>
        <taxon>Rosoideae incertae sedis</taxon>
        <taxon>Rubus</taxon>
    </lineage>
</organism>
<evidence type="ECO:0000313" key="2">
    <source>
        <dbReference type="Proteomes" id="UP001457282"/>
    </source>
</evidence>
<dbReference type="EMBL" id="JBEDUW010000004">
    <property type="protein sequence ID" value="KAK9933046.1"/>
    <property type="molecule type" value="Genomic_DNA"/>
</dbReference>
<accession>A0AAW1X7T1</accession>
<reference evidence="1 2" key="1">
    <citation type="journal article" date="2023" name="G3 (Bethesda)">
        <title>A chromosome-length genome assembly and annotation of blackberry (Rubus argutus, cv. 'Hillquist').</title>
        <authorList>
            <person name="Bruna T."/>
            <person name="Aryal R."/>
            <person name="Dudchenko O."/>
            <person name="Sargent D.J."/>
            <person name="Mead D."/>
            <person name="Buti M."/>
            <person name="Cavallini A."/>
            <person name="Hytonen T."/>
            <person name="Andres J."/>
            <person name="Pham M."/>
            <person name="Weisz D."/>
            <person name="Mascagni F."/>
            <person name="Usai G."/>
            <person name="Natali L."/>
            <person name="Bassil N."/>
            <person name="Fernandez G.E."/>
            <person name="Lomsadze A."/>
            <person name="Armour M."/>
            <person name="Olukolu B."/>
            <person name="Poorten T."/>
            <person name="Britton C."/>
            <person name="Davik J."/>
            <person name="Ashrafi H."/>
            <person name="Aiden E.L."/>
            <person name="Borodovsky M."/>
            <person name="Worthington M."/>
        </authorList>
    </citation>
    <scope>NUCLEOTIDE SEQUENCE [LARGE SCALE GENOMIC DNA]</scope>
    <source>
        <strain evidence="1">PI 553951</strain>
    </source>
</reference>
<name>A0AAW1X7T1_RUBAR</name>
<proteinExistence type="predicted"/>
<dbReference type="AlphaFoldDB" id="A0AAW1X7T1"/>
<protein>
    <submittedName>
        <fullName evidence="1">Uncharacterized protein</fullName>
    </submittedName>
</protein>
<gene>
    <name evidence="1" type="ORF">M0R45_020259</name>
</gene>
<sequence length="107" mass="11123">MAVPSASSPSSLGTHGVLLATTRSCCRPPTTPSLNPAPYFASAGGVISSPRPQACAQSISATKSISSANHPSLLFLPQSQAAFLAAVHRADCPRRTSSPTRCPHRRR</sequence>
<keyword evidence="2" id="KW-1185">Reference proteome</keyword>
<evidence type="ECO:0000313" key="1">
    <source>
        <dbReference type="EMBL" id="KAK9933046.1"/>
    </source>
</evidence>
<dbReference type="Proteomes" id="UP001457282">
    <property type="component" value="Unassembled WGS sequence"/>
</dbReference>
<comment type="caution">
    <text evidence="1">The sequence shown here is derived from an EMBL/GenBank/DDBJ whole genome shotgun (WGS) entry which is preliminary data.</text>
</comment>